<name>A0A1Y6B3C9_9PROT</name>
<dbReference type="InterPro" id="IPR051199">
    <property type="entry name" value="LPS_LOS_Heptosyltrfase"/>
</dbReference>
<sequence length="307" mass="32531">MGQRPRILVIKLSALGDFVLSLGAFQAIRAHHPEAELVLLTSRPFEGLARASGLFDEVWLDAKPPLSNLPAVLALRRRLRGGRFARVYDLQRSDRTGWYFRLLWPDPPEWVGKVAGCSHRYTGMAESPKHIVEREAEQLAVAGIAGVPPIDLSFARADVSGLGLPERHALLVPGCSAHVPAKRWPPERYAALAKALAAGGTTPLLIGTAAERAEIEAIAAACPEAVSLLGRTSLEQLATLAGEAQLAVGNDTGPAHLIAAAGCPTLMLFSAASDPRAAPRGPRVASLRRDSLADLSLEEVLAALAGL</sequence>
<dbReference type="Pfam" id="PF01075">
    <property type="entry name" value="Glyco_transf_9"/>
    <property type="match status" value="1"/>
</dbReference>
<proteinExistence type="predicted"/>
<dbReference type="AlphaFoldDB" id="A0A1Y6B3C9"/>
<dbReference type="GO" id="GO:0008713">
    <property type="term" value="F:ADP-heptose-lipopolysaccharide heptosyltransferase activity"/>
    <property type="evidence" value="ECO:0007669"/>
    <property type="project" value="TreeGrafter"/>
</dbReference>
<dbReference type="PANTHER" id="PTHR30160">
    <property type="entry name" value="TETRAACYLDISACCHARIDE 4'-KINASE-RELATED"/>
    <property type="match status" value="1"/>
</dbReference>
<reference evidence="3 4" key="1">
    <citation type="submission" date="2017-04" db="EMBL/GenBank/DDBJ databases">
        <authorList>
            <person name="Afonso C.L."/>
            <person name="Miller P.J."/>
            <person name="Scott M.A."/>
            <person name="Spackman E."/>
            <person name="Goraichik I."/>
            <person name="Dimitrov K.M."/>
            <person name="Suarez D.L."/>
            <person name="Swayne D.E."/>
        </authorList>
    </citation>
    <scope>NUCLEOTIDE SEQUENCE [LARGE SCALE GENOMIC DNA]</scope>
    <source>
        <strain evidence="3 4">USBA 355</strain>
    </source>
</reference>
<dbReference type="Proteomes" id="UP000192917">
    <property type="component" value="Unassembled WGS sequence"/>
</dbReference>
<dbReference type="InterPro" id="IPR002201">
    <property type="entry name" value="Glyco_trans_9"/>
</dbReference>
<evidence type="ECO:0000313" key="3">
    <source>
        <dbReference type="EMBL" id="SME89291.1"/>
    </source>
</evidence>
<organism evidence="3 4">
    <name type="scientific">Tistlia consotensis USBA 355</name>
    <dbReference type="NCBI Taxonomy" id="560819"/>
    <lineage>
        <taxon>Bacteria</taxon>
        <taxon>Pseudomonadati</taxon>
        <taxon>Pseudomonadota</taxon>
        <taxon>Alphaproteobacteria</taxon>
        <taxon>Rhodospirillales</taxon>
        <taxon>Rhodovibrionaceae</taxon>
        <taxon>Tistlia</taxon>
    </lineage>
</organism>
<dbReference type="EMBL" id="FWZX01000001">
    <property type="protein sequence ID" value="SME89291.1"/>
    <property type="molecule type" value="Genomic_DNA"/>
</dbReference>
<keyword evidence="1" id="KW-0328">Glycosyltransferase</keyword>
<dbReference type="GO" id="GO:0009244">
    <property type="term" value="P:lipopolysaccharide core region biosynthetic process"/>
    <property type="evidence" value="ECO:0007669"/>
    <property type="project" value="TreeGrafter"/>
</dbReference>
<gene>
    <name evidence="3" type="ORF">SAMN05428998_101195</name>
</gene>
<evidence type="ECO:0000256" key="1">
    <source>
        <dbReference type="ARBA" id="ARBA00022676"/>
    </source>
</evidence>
<evidence type="ECO:0000256" key="2">
    <source>
        <dbReference type="ARBA" id="ARBA00022679"/>
    </source>
</evidence>
<dbReference type="Gene3D" id="3.40.50.2000">
    <property type="entry name" value="Glycogen Phosphorylase B"/>
    <property type="match status" value="2"/>
</dbReference>
<dbReference type="GO" id="GO:0005829">
    <property type="term" value="C:cytosol"/>
    <property type="evidence" value="ECO:0007669"/>
    <property type="project" value="TreeGrafter"/>
</dbReference>
<keyword evidence="4" id="KW-1185">Reference proteome</keyword>
<keyword evidence="2 3" id="KW-0808">Transferase</keyword>
<protein>
    <submittedName>
        <fullName evidence="3">ADP-heptose:LPS heptosyltransferase</fullName>
    </submittedName>
</protein>
<dbReference type="SUPFAM" id="SSF53756">
    <property type="entry name" value="UDP-Glycosyltransferase/glycogen phosphorylase"/>
    <property type="match status" value="1"/>
</dbReference>
<evidence type="ECO:0000313" key="4">
    <source>
        <dbReference type="Proteomes" id="UP000192917"/>
    </source>
</evidence>
<accession>A0A1Y6B3C9</accession>
<dbReference type="RefSeq" id="WP_085120554.1">
    <property type="nucleotide sequence ID" value="NZ_FWZX01000001.1"/>
</dbReference>
<dbReference type="PANTHER" id="PTHR30160:SF1">
    <property type="entry name" value="LIPOPOLYSACCHARIDE 1,2-N-ACETYLGLUCOSAMINETRANSFERASE-RELATED"/>
    <property type="match status" value="1"/>
</dbReference>
<dbReference type="STRING" id="560819.SAMN05428998_101195"/>
<dbReference type="CDD" id="cd03789">
    <property type="entry name" value="GT9_LPS_heptosyltransferase"/>
    <property type="match status" value="1"/>
</dbReference>